<dbReference type="PANTHER" id="PTHR34987:SF4">
    <property type="entry name" value="ALPHA-L-RHAMNOSIDASE C-TERMINAL DOMAIN-CONTAINING PROTEIN"/>
    <property type="match status" value="1"/>
</dbReference>
<name>A0A3D9L1Y4_MARFU</name>
<dbReference type="PANTHER" id="PTHR34987">
    <property type="entry name" value="C, PUTATIVE (AFU_ORTHOLOGUE AFUA_3G02880)-RELATED"/>
    <property type="match status" value="1"/>
</dbReference>
<feature type="domain" description="Alpha-L-rhamnosidase six-hairpin glycosidase" evidence="2">
    <location>
        <begin position="193"/>
        <end position="381"/>
    </location>
</feature>
<sequence length="579" mass="64740">MNFNSQKLFVQCLSLFMLTLTISALAQMPEGYKDTRVREFVTAKKIVWASGEEGITNLENLLKAGNGQADLVGKNLITLDGSKNPAFVLDFGKELHGGIQLVTGMFEGKNPIKIKITLGESVSEAMNSISDSGCTATNDHAIREFELMLPWLGKIEIGNSGFRFAKIEMVDTDRILKLKEISAISIYRDIPYLGSFKSNDERLNEIWQTGAYTVHLNMQDYLWDGIKRDRLVWVGDMHPEVKTIQAVFGPNEVVPKSLDLIQSITDLPGWMNGISSYSMWWLLIQHEWYNQYGDLAYLEKHKAYIFGLLDELSTNIDKKGKETLDGGRFLDWPTSPNKEAVHAGLQSLMVMVFKTGLEFTTILDEPSKKATYEKTLKKLQKHVPDPNGNKSAAALLAISELRDKDKVNNKWLSQDPLSGVSTFYGYYVLQARALAGDYVGAMDVIRDYWGAMIDLGATTFWEDFNMEWAENAGRIDEVPAPGKVDIHADYGDYCYVGLRHSLCHGWASGPTAWLSEHVLGITIHNNGNAVKIAPNLGDLQWVEGSYPTKHGVVKVRHEKQPHGSVKSDIDIPNGLNVLD</sequence>
<dbReference type="Proteomes" id="UP000256779">
    <property type="component" value="Unassembled WGS sequence"/>
</dbReference>
<evidence type="ECO:0000259" key="3">
    <source>
        <dbReference type="Pfam" id="PF17390"/>
    </source>
</evidence>
<accession>A0A3D9L1Y4</accession>
<evidence type="ECO:0000313" key="5">
    <source>
        <dbReference type="Proteomes" id="UP000256779"/>
    </source>
</evidence>
<reference evidence="4 5" key="1">
    <citation type="submission" date="2018-07" db="EMBL/GenBank/DDBJ databases">
        <title>Genomic Encyclopedia of Type Strains, Phase IV (KMG-IV): sequencing the most valuable type-strain genomes for metagenomic binning, comparative biology and taxonomic classification.</title>
        <authorList>
            <person name="Goeker M."/>
        </authorList>
    </citation>
    <scope>NUCLEOTIDE SEQUENCE [LARGE SCALE GENOMIC DNA]</scope>
    <source>
        <strain evidence="4 5">DSM 4134</strain>
    </source>
</reference>
<keyword evidence="1" id="KW-0732">Signal</keyword>
<dbReference type="InterPro" id="IPR008928">
    <property type="entry name" value="6-hairpin_glycosidase_sf"/>
</dbReference>
<dbReference type="SUPFAM" id="SSF48208">
    <property type="entry name" value="Six-hairpin glycosidases"/>
    <property type="match status" value="1"/>
</dbReference>
<organism evidence="4 5">
    <name type="scientific">Marinoscillum furvescens DSM 4134</name>
    <dbReference type="NCBI Taxonomy" id="1122208"/>
    <lineage>
        <taxon>Bacteria</taxon>
        <taxon>Pseudomonadati</taxon>
        <taxon>Bacteroidota</taxon>
        <taxon>Cytophagia</taxon>
        <taxon>Cytophagales</taxon>
        <taxon>Reichenbachiellaceae</taxon>
        <taxon>Marinoscillum</taxon>
    </lineage>
</organism>
<dbReference type="Gene3D" id="1.50.10.10">
    <property type="match status" value="1"/>
</dbReference>
<dbReference type="Gene3D" id="2.60.420.10">
    <property type="entry name" value="Maltose phosphorylase, domain 3"/>
    <property type="match status" value="1"/>
</dbReference>
<evidence type="ECO:0000313" key="4">
    <source>
        <dbReference type="EMBL" id="RED98362.1"/>
    </source>
</evidence>
<dbReference type="AlphaFoldDB" id="A0A3D9L1Y4"/>
<dbReference type="InterPro" id="IPR012341">
    <property type="entry name" value="6hp_glycosidase-like_sf"/>
</dbReference>
<comment type="caution">
    <text evidence="4">The sequence shown here is derived from an EMBL/GenBank/DDBJ whole genome shotgun (WGS) entry which is preliminary data.</text>
</comment>
<dbReference type="Pfam" id="PF17390">
    <property type="entry name" value="Bac_rhamnosid_C"/>
    <property type="match status" value="1"/>
</dbReference>
<dbReference type="InterPro" id="IPR035398">
    <property type="entry name" value="Bac_rhamnosid_C"/>
</dbReference>
<feature type="chain" id="PRO_5017546220" evidence="1">
    <location>
        <begin position="27"/>
        <end position="579"/>
    </location>
</feature>
<dbReference type="RefSeq" id="WP_245986328.1">
    <property type="nucleotide sequence ID" value="NZ_QREG01000010.1"/>
</dbReference>
<dbReference type="EMBL" id="QREG01000010">
    <property type="protein sequence ID" value="RED98362.1"/>
    <property type="molecule type" value="Genomic_DNA"/>
</dbReference>
<dbReference type="InterPro" id="IPR035396">
    <property type="entry name" value="Bac_rhamnosid6H"/>
</dbReference>
<feature type="signal peptide" evidence="1">
    <location>
        <begin position="1"/>
        <end position="26"/>
    </location>
</feature>
<protein>
    <submittedName>
        <fullName evidence="4">Alpha-L-rhamnosidase-like protein</fullName>
    </submittedName>
</protein>
<evidence type="ECO:0000259" key="2">
    <source>
        <dbReference type="Pfam" id="PF17389"/>
    </source>
</evidence>
<dbReference type="GO" id="GO:0005975">
    <property type="term" value="P:carbohydrate metabolic process"/>
    <property type="evidence" value="ECO:0007669"/>
    <property type="project" value="InterPro"/>
</dbReference>
<proteinExistence type="predicted"/>
<evidence type="ECO:0000256" key="1">
    <source>
        <dbReference type="SAM" id="SignalP"/>
    </source>
</evidence>
<dbReference type="Pfam" id="PF17389">
    <property type="entry name" value="Bac_rhamnosid6H"/>
    <property type="match status" value="1"/>
</dbReference>
<gene>
    <name evidence="4" type="ORF">C7460_11032</name>
</gene>
<feature type="domain" description="Alpha-L-rhamnosidase C-terminal" evidence="3">
    <location>
        <begin position="530"/>
        <end position="574"/>
    </location>
</feature>
<keyword evidence="5" id="KW-1185">Reference proteome</keyword>